<dbReference type="EMBL" id="BK057800">
    <property type="protein sequence ID" value="DAE92454.1"/>
    <property type="molecule type" value="Genomic_DNA"/>
</dbReference>
<protein>
    <submittedName>
        <fullName evidence="1">Uncharacterized protein</fullName>
    </submittedName>
</protein>
<sequence length="80" mass="8848">MYKCKISDIVGHTCIAYRFSNANIMILSEISRCVARGISCLSRNRSLGAVSRRAESRVFALVTGWRSGRRNICGAYCSAI</sequence>
<organism evidence="1">
    <name type="scientific">Myoviridae sp. ct7CH26</name>
    <dbReference type="NCBI Taxonomy" id="2827604"/>
    <lineage>
        <taxon>Viruses</taxon>
        <taxon>Duplodnaviria</taxon>
        <taxon>Heunggongvirae</taxon>
        <taxon>Uroviricota</taxon>
        <taxon>Caudoviricetes</taxon>
    </lineage>
</organism>
<evidence type="ECO:0000313" key="1">
    <source>
        <dbReference type="EMBL" id="DAE92454.1"/>
    </source>
</evidence>
<proteinExistence type="predicted"/>
<accession>A0A8S5RSM1</accession>
<reference evidence="1" key="1">
    <citation type="journal article" date="2021" name="Proc. Natl. Acad. Sci. U.S.A.">
        <title>A Catalog of Tens of Thousands of Viruses from Human Metagenomes Reveals Hidden Associations with Chronic Diseases.</title>
        <authorList>
            <person name="Tisza M.J."/>
            <person name="Buck C.B."/>
        </authorList>
    </citation>
    <scope>NUCLEOTIDE SEQUENCE</scope>
    <source>
        <strain evidence="1">Ct7CH26</strain>
    </source>
</reference>
<name>A0A8S5RSM1_9CAUD</name>